<dbReference type="SUPFAM" id="SSF81653">
    <property type="entry name" value="Calcium ATPase, transduction domain A"/>
    <property type="match status" value="1"/>
</dbReference>
<dbReference type="InterPro" id="IPR039720">
    <property type="entry name" value="TMEM94"/>
</dbReference>
<dbReference type="PANTHER" id="PTHR13219:SF6">
    <property type="entry name" value="TRANSMEMBRANE PROTEIN 94"/>
    <property type="match status" value="1"/>
</dbReference>
<feature type="transmembrane region" description="Helical" evidence="2">
    <location>
        <begin position="1448"/>
        <end position="1467"/>
    </location>
</feature>
<accession>A0A5K3FDR3</accession>
<dbReference type="InterPro" id="IPR008250">
    <property type="entry name" value="ATPase_P-typ_transduc_dom_A_sf"/>
</dbReference>
<feature type="region of interest" description="Disordered" evidence="1">
    <location>
        <begin position="967"/>
        <end position="1025"/>
    </location>
</feature>
<feature type="transmembrane region" description="Helical" evidence="2">
    <location>
        <begin position="1383"/>
        <end position="1404"/>
    </location>
</feature>
<evidence type="ECO:0000256" key="1">
    <source>
        <dbReference type="SAM" id="MobiDB-lite"/>
    </source>
</evidence>
<evidence type="ECO:0000256" key="2">
    <source>
        <dbReference type="SAM" id="Phobius"/>
    </source>
</evidence>
<dbReference type="InterPro" id="IPR023298">
    <property type="entry name" value="ATPase_P-typ_TM_dom_sf"/>
</dbReference>
<feature type="transmembrane region" description="Helical" evidence="2">
    <location>
        <begin position="1514"/>
        <end position="1533"/>
    </location>
</feature>
<feature type="transmembrane region" description="Helical" evidence="2">
    <location>
        <begin position="299"/>
        <end position="322"/>
    </location>
</feature>
<dbReference type="Gene3D" id="2.70.150.10">
    <property type="entry name" value="Calcium-transporting ATPase, cytoplasmic transduction domain A"/>
    <property type="match status" value="1"/>
</dbReference>
<protein>
    <submittedName>
        <fullName evidence="4">Cation_ATPase_C domain-containing protein</fullName>
    </submittedName>
</protein>
<feature type="transmembrane region" description="Helical" evidence="2">
    <location>
        <begin position="1265"/>
        <end position="1288"/>
    </location>
</feature>
<keyword evidence="2" id="KW-1133">Transmembrane helix</keyword>
<dbReference type="Gene3D" id="1.20.1110.10">
    <property type="entry name" value="Calcium-transporting ATPase, transmembrane domain"/>
    <property type="match status" value="1"/>
</dbReference>
<feature type="domain" description="P-type ATPase A" evidence="3">
    <location>
        <begin position="144"/>
        <end position="182"/>
    </location>
</feature>
<evidence type="ECO:0000313" key="4">
    <source>
        <dbReference type="WBParaSite" id="MCU_007337-RB"/>
    </source>
</evidence>
<feature type="transmembrane region" description="Helical" evidence="2">
    <location>
        <begin position="259"/>
        <end position="279"/>
    </location>
</feature>
<keyword evidence="2" id="KW-0812">Transmembrane</keyword>
<feature type="compositionally biased region" description="Low complexity" evidence="1">
    <location>
        <begin position="1063"/>
        <end position="1078"/>
    </location>
</feature>
<organism evidence="4">
    <name type="scientific">Mesocestoides corti</name>
    <name type="common">Flatworm</name>
    <dbReference type="NCBI Taxonomy" id="53468"/>
    <lineage>
        <taxon>Eukaryota</taxon>
        <taxon>Metazoa</taxon>
        <taxon>Spiralia</taxon>
        <taxon>Lophotrochozoa</taxon>
        <taxon>Platyhelminthes</taxon>
        <taxon>Cestoda</taxon>
        <taxon>Eucestoda</taxon>
        <taxon>Cyclophyllidea</taxon>
        <taxon>Mesocestoididae</taxon>
        <taxon>Mesocestoides</taxon>
    </lineage>
</organism>
<keyword evidence="2" id="KW-0472">Membrane</keyword>
<dbReference type="WBParaSite" id="MCU_007337-RB">
    <property type="protein sequence ID" value="MCU_007337-RB"/>
    <property type="gene ID" value="MCU_007337"/>
</dbReference>
<proteinExistence type="predicted"/>
<feature type="compositionally biased region" description="Polar residues" evidence="1">
    <location>
        <begin position="967"/>
        <end position="978"/>
    </location>
</feature>
<dbReference type="InterPro" id="IPR059000">
    <property type="entry name" value="ATPase_P-type_domA"/>
</dbReference>
<name>A0A5K3FDR3_MESCO</name>
<evidence type="ECO:0000259" key="3">
    <source>
        <dbReference type="Pfam" id="PF00122"/>
    </source>
</evidence>
<dbReference type="PANTHER" id="PTHR13219">
    <property type="entry name" value="TRANSMEMBRANE PROTEIN 94"/>
    <property type="match status" value="1"/>
</dbReference>
<feature type="transmembrane region" description="Helical" evidence="2">
    <location>
        <begin position="72"/>
        <end position="94"/>
    </location>
</feature>
<feature type="transmembrane region" description="Helical" evidence="2">
    <location>
        <begin position="1333"/>
        <end position="1351"/>
    </location>
</feature>
<feature type="transmembrane region" description="Helical" evidence="2">
    <location>
        <begin position="1479"/>
        <end position="1502"/>
    </location>
</feature>
<feature type="region of interest" description="Disordered" evidence="1">
    <location>
        <begin position="1062"/>
        <end position="1089"/>
    </location>
</feature>
<dbReference type="Pfam" id="PF00122">
    <property type="entry name" value="E1-E2_ATPase"/>
    <property type="match status" value="1"/>
</dbReference>
<feature type="region of interest" description="Disordered" evidence="1">
    <location>
        <begin position="919"/>
        <end position="945"/>
    </location>
</feature>
<feature type="transmembrane region" description="Helical" evidence="2">
    <location>
        <begin position="39"/>
        <end position="60"/>
    </location>
</feature>
<reference evidence="4" key="1">
    <citation type="submission" date="2019-11" db="UniProtKB">
        <authorList>
            <consortium name="WormBaseParasite"/>
        </authorList>
    </citation>
    <scope>IDENTIFICATION</scope>
</reference>
<sequence length="1566" mass="173505">MTFGLSTDRALRKLYQQLNNLCLHNEVHSKLHWRDYNKYIPIPNAPGYLLSMLLFTAVVIVTSCRAPPHFSLIWNGLTLILMLLASTLSVVASIKRLEGYSSSVLTGIARMAEDVNVVRNRSIPKTYAPLHLPHSLSYNLQLTYRDGKLSNVPVSLLVEGDVINLRPGQTVVCDCTLMTEANDEDLIKYGVGETFLPRLSKNITNQNPYPSVHLMNHTTLATVSATPTVEHLKNILKQKIPKQKAIIQTTSSFNFFKRAVILSHILAVGFLLFGTATAIARVCANNRPAFLSVAVEWVAAMAVFLIMTTGCAFLPLIWILTLGMSVLHQNKRAQISAIFGKGCQCPQDSMVSLLTAFVNEILIHPDTRMEQLLLHLGRISSVCFVDKKGLISFPIPTPEKVFFFRDRQNRRRKTLCIRSFDSNVNPQFTDRQHPSSSISTVRSQEEPRNVFSLSSFEDGSGRPRGRRSFLQNEFSAPEILNVTAPSDSVYMPRFESPRWYRFIESLKPIGLGLLLNNCQPKTREHYAAFADHLTWLTSATRQRFARAGCHIGGEAVAVVNNRCLCGLAYQMGFQDSALKRFSFSASLGIYKAIEKSDSRLIRPTAGTFNGEECLSDFRRRALRIQEAYATVPKDTSKEPMPVPNCFSVISRESTGSGYQVMTQGSGDLVTALCTSLWNGREVLPLVDAERSKMLDFYNQHVSTSYCLAFAYMPLVQSIPLVQDRRPDAKSANLKFFPVLKLPVNFELRSRLNTRPSSASTSHVESQFESLESVQKHLRRRLTRFTVARPSSSFLSATSSSGLGIRKGAGGKKRRRLRTCLRRLAFSCDSLPQFSRQTTSSNTLDATVLQDIFSKQIFLGMISLQYQAIPDIVETIRKLNQACIRFVHFSQENQLRSRVFAERLGLEADWNCHISLASSPSSATTLPFGEKLSAPRAKSSRVNSTPAANLMRRLDTSLEDGGVGIFRQTHSLSSPNLRQPSLPLKKSSAVAAASSTLGVPDYPPPPQPSALGGDGGGGDDDASTGIWVGFDVDADAQSQDPVDIPAASSASSLSSLGKKKRKSLTSASSSSSASSTSTSFDGGTGDEDNSEVFENQDAQEDAYNYVFANKSRLPCGIKNIRTHLENVDNVPLKVSLFTDCTPQTVGEMISILQEYGETVCVVGSCLSIANIELFFRGDTSIALFPLLPRVCGHEVNSSESSSRCAQMCNTERRLPRPSDTADSSLLDLAGRLIALGAPLVGRVDGRNFDLLDLISQAHASVNNIHLCIIFALASSFASALFYFLSLAFLPAFPVTFFSSPNQSPVDPVWLPPILLAAVRPIPGNVVGCITLGGHTLWLIVIVIPVLSVSIFGRNVERRKQLREPPVKRNEIFSRDRMRRLFSVTLARFLPSVIVCWALSIIQTFAVCPTHIDHRLVCLPPSQAHNDSSSTPIVWDYEKVFLDVTISQELPFFLLVTYIVLISFSYANAGQWINQWRRNTNMPWLISAVLILLSHSVYLIACFASSGKLFPIDRHWHLFITLACGLLWCPVLLLLNEAINWKDRVITHAEDRFAKLFFDTKLGMYSPV</sequence>
<dbReference type="SUPFAM" id="SSF81665">
    <property type="entry name" value="Calcium ATPase, transmembrane domain M"/>
    <property type="match status" value="1"/>
</dbReference>